<dbReference type="Proteomes" id="UP000644610">
    <property type="component" value="Unassembled WGS sequence"/>
</dbReference>
<proteinExistence type="predicted"/>
<organism evidence="1 2">
    <name type="scientific">Planotetraspora silvatica</name>
    <dbReference type="NCBI Taxonomy" id="234614"/>
    <lineage>
        <taxon>Bacteria</taxon>
        <taxon>Bacillati</taxon>
        <taxon>Actinomycetota</taxon>
        <taxon>Actinomycetes</taxon>
        <taxon>Streptosporangiales</taxon>
        <taxon>Streptosporangiaceae</taxon>
        <taxon>Planotetraspora</taxon>
    </lineage>
</organism>
<accession>A0A8J3URT2</accession>
<comment type="caution">
    <text evidence="1">The sequence shown here is derived from an EMBL/GenBank/DDBJ whole genome shotgun (WGS) entry which is preliminary data.</text>
</comment>
<dbReference type="EMBL" id="BOOQ01000049">
    <property type="protein sequence ID" value="GII50117.1"/>
    <property type="molecule type" value="Genomic_DNA"/>
</dbReference>
<keyword evidence="2" id="KW-1185">Reference proteome</keyword>
<name>A0A8J3URT2_9ACTN</name>
<protein>
    <recommendedName>
        <fullName evidence="3">DinB family protein</fullName>
    </recommendedName>
</protein>
<sequence>MLGGMNRVYLELGPKKVFACSVDWPGWCRIGRSEEAALENLMHYVERYRVIAGRAGLDFDPGDPVVVERVKGDAITDFGAPIAMPELDQEPIPENEAARAVALIKASWAVFEEVAAVSPEELRKGPRGGGRDRDKMVSHVVEAERAYAKKIGVRHKPLKDGAALTAMRAEIAEVLGRPSSGGLMVEQGWSARYAARRIAWHVIDHIWEMEDRAV</sequence>
<gene>
    <name evidence="1" type="ORF">Psi02_65410</name>
</gene>
<evidence type="ECO:0000313" key="2">
    <source>
        <dbReference type="Proteomes" id="UP000644610"/>
    </source>
</evidence>
<dbReference type="AlphaFoldDB" id="A0A8J3URT2"/>
<evidence type="ECO:0000313" key="1">
    <source>
        <dbReference type="EMBL" id="GII50117.1"/>
    </source>
</evidence>
<reference evidence="1" key="1">
    <citation type="submission" date="2021-01" db="EMBL/GenBank/DDBJ databases">
        <title>Whole genome shotgun sequence of Planotetraspora silvatica NBRC 100141.</title>
        <authorList>
            <person name="Komaki H."/>
            <person name="Tamura T."/>
        </authorList>
    </citation>
    <scope>NUCLEOTIDE SEQUENCE</scope>
    <source>
        <strain evidence="1">NBRC 100141</strain>
    </source>
</reference>
<evidence type="ECO:0008006" key="3">
    <source>
        <dbReference type="Google" id="ProtNLM"/>
    </source>
</evidence>